<dbReference type="RefSeq" id="WP_190109593.1">
    <property type="nucleotide sequence ID" value="NZ_BMVB01000006.1"/>
</dbReference>
<comment type="caution">
    <text evidence="3">The sequence shown here is derived from an EMBL/GenBank/DDBJ whole genome shotgun (WGS) entry which is preliminary data.</text>
</comment>
<dbReference type="Proteomes" id="UP000646244">
    <property type="component" value="Unassembled WGS sequence"/>
</dbReference>
<gene>
    <name evidence="3" type="ORF">GCM10010507_22890</name>
</gene>
<feature type="compositionally biased region" description="Basic and acidic residues" evidence="1">
    <location>
        <begin position="61"/>
        <end position="75"/>
    </location>
</feature>
<evidence type="ECO:0000256" key="1">
    <source>
        <dbReference type="SAM" id="MobiDB-lite"/>
    </source>
</evidence>
<feature type="region of interest" description="Disordered" evidence="1">
    <location>
        <begin position="1"/>
        <end position="101"/>
    </location>
</feature>
<reference evidence="3" key="2">
    <citation type="submission" date="2020-09" db="EMBL/GenBank/DDBJ databases">
        <authorList>
            <person name="Sun Q."/>
            <person name="Ohkuma M."/>
        </authorList>
    </citation>
    <scope>NUCLEOTIDE SEQUENCE</scope>
    <source>
        <strain evidence="3">JCM 4633</strain>
    </source>
</reference>
<dbReference type="InterPro" id="IPR043763">
    <property type="entry name" value="DUF5709"/>
</dbReference>
<protein>
    <recommendedName>
        <fullName evidence="2">DUF5709 domain-containing protein</fullName>
    </recommendedName>
</protein>
<proteinExistence type="predicted"/>
<dbReference type="Pfam" id="PF18970">
    <property type="entry name" value="DUF5709"/>
    <property type="match status" value="1"/>
</dbReference>
<accession>A0A918TI67</accession>
<organism evidence="3 4">
    <name type="scientific">Streptomyces cinnamoneus</name>
    <name type="common">Streptoverticillium cinnamoneum</name>
    <dbReference type="NCBI Taxonomy" id="53446"/>
    <lineage>
        <taxon>Bacteria</taxon>
        <taxon>Bacillati</taxon>
        <taxon>Actinomycetota</taxon>
        <taxon>Actinomycetes</taxon>
        <taxon>Kitasatosporales</taxon>
        <taxon>Streptomycetaceae</taxon>
        <taxon>Streptomyces</taxon>
        <taxon>Streptomyces cinnamoneus group</taxon>
    </lineage>
</organism>
<feature type="compositionally biased region" description="Acidic residues" evidence="1">
    <location>
        <begin position="23"/>
        <end position="35"/>
    </location>
</feature>
<evidence type="ECO:0000259" key="2">
    <source>
        <dbReference type="Pfam" id="PF18970"/>
    </source>
</evidence>
<sequence>MPDEEMGDEVYQPVGPDSQDYPNDLDLENALDGDGLDVVLDQGYSPPERPLAVNHYGTTVREQREGETLDQRLAEEVPDIPVPEGDGIGDQVGTDGEPLDREVGAARSGRVVATEDGPPYHANDVVARDVGIDGGAASAEEAAMHIVDGFGLEEEEEAGEGALP</sequence>
<dbReference type="AlphaFoldDB" id="A0A918TI67"/>
<dbReference type="EMBL" id="BMVB01000006">
    <property type="protein sequence ID" value="GHC46911.1"/>
    <property type="molecule type" value="Genomic_DNA"/>
</dbReference>
<name>A0A918TI67_STRCJ</name>
<reference evidence="3" key="1">
    <citation type="journal article" date="2014" name="Int. J. Syst. Evol. Microbiol.">
        <title>Complete genome sequence of Corynebacterium casei LMG S-19264T (=DSM 44701T), isolated from a smear-ripened cheese.</title>
        <authorList>
            <consortium name="US DOE Joint Genome Institute (JGI-PGF)"/>
            <person name="Walter F."/>
            <person name="Albersmeier A."/>
            <person name="Kalinowski J."/>
            <person name="Ruckert C."/>
        </authorList>
    </citation>
    <scope>NUCLEOTIDE SEQUENCE</scope>
    <source>
        <strain evidence="3">JCM 4633</strain>
    </source>
</reference>
<evidence type="ECO:0000313" key="3">
    <source>
        <dbReference type="EMBL" id="GHC46911.1"/>
    </source>
</evidence>
<feature type="domain" description="DUF5709" evidence="2">
    <location>
        <begin position="102"/>
        <end position="148"/>
    </location>
</feature>
<evidence type="ECO:0000313" key="4">
    <source>
        <dbReference type="Proteomes" id="UP000646244"/>
    </source>
</evidence>